<dbReference type="InterPro" id="IPR009465">
    <property type="entry name" value="Spondin_N"/>
</dbReference>
<reference evidence="4 5" key="1">
    <citation type="submission" date="2022-04" db="EMBL/GenBank/DDBJ databases">
        <title>Roseobacter sp. WL0113 is a bacterium isolated from neritic sediment.</title>
        <authorList>
            <person name="Wang L."/>
            <person name="He W."/>
            <person name="Zhang D.-F."/>
        </authorList>
    </citation>
    <scope>NUCLEOTIDE SEQUENCE [LARGE SCALE GENOMIC DNA]</scope>
    <source>
        <strain evidence="4 5">WL0113</strain>
    </source>
</reference>
<proteinExistence type="predicted"/>
<comment type="caution">
    <text evidence="4">The sequence shown here is derived from an EMBL/GenBank/DDBJ whole genome shotgun (WGS) entry which is preliminary data.</text>
</comment>
<dbReference type="InterPro" id="IPR038678">
    <property type="entry name" value="Spondin_N_sf"/>
</dbReference>
<evidence type="ECO:0000256" key="2">
    <source>
        <dbReference type="SAM" id="SignalP"/>
    </source>
</evidence>
<evidence type="ECO:0000256" key="1">
    <source>
        <dbReference type="SAM" id="Phobius"/>
    </source>
</evidence>
<feature type="transmembrane region" description="Helical" evidence="1">
    <location>
        <begin position="251"/>
        <end position="269"/>
    </location>
</feature>
<keyword evidence="1" id="KW-0472">Membrane</keyword>
<dbReference type="RefSeq" id="WP_263844085.1">
    <property type="nucleotide sequence ID" value="NZ_JALIEB010000005.1"/>
</dbReference>
<keyword evidence="2" id="KW-0732">Signal</keyword>
<evidence type="ECO:0000313" key="5">
    <source>
        <dbReference type="Proteomes" id="UP001208690"/>
    </source>
</evidence>
<keyword evidence="1" id="KW-0812">Transmembrane</keyword>
<keyword evidence="1" id="KW-1133">Transmembrane helix</keyword>
<dbReference type="NCBIfam" id="NF038123">
    <property type="entry name" value="NF038123_dom"/>
    <property type="match status" value="1"/>
</dbReference>
<protein>
    <submittedName>
        <fullName evidence="4">Spondin domain-containing protein</fullName>
    </submittedName>
</protein>
<dbReference type="Gene3D" id="2.60.40.2130">
    <property type="entry name" value="F-spondin domain"/>
    <property type="match status" value="1"/>
</dbReference>
<feature type="chain" id="PRO_5047057034" evidence="2">
    <location>
        <begin position="27"/>
        <end position="277"/>
    </location>
</feature>
<feature type="domain" description="Spondin" evidence="3">
    <location>
        <begin position="45"/>
        <end position="177"/>
    </location>
</feature>
<name>A0ABT3BDW4_9RHOB</name>
<dbReference type="Proteomes" id="UP001208690">
    <property type="component" value="Unassembled WGS sequence"/>
</dbReference>
<dbReference type="Pfam" id="PF06468">
    <property type="entry name" value="Spond_N"/>
    <property type="match status" value="1"/>
</dbReference>
<feature type="signal peptide" evidence="2">
    <location>
        <begin position="1"/>
        <end position="26"/>
    </location>
</feature>
<gene>
    <name evidence="4" type="ORF">MUB52_10030</name>
</gene>
<sequence length="277" mass="28458">MKSATRHLLALAVTAIGASAGLSAQATTLKITVTNTQAEGGLSITPLYTAFHDGSFDAFDLGGMASPGIELIAETGMPGTVAAERRAVDPDSQPLVLASPSGPPPIQPGEIVTDTIDVTATGPLFFTFLSMLLPSNDHFIGNDNPLAYQIFDDSGNFTGDRTISVTGAQIYDAGTEANGLEGAAFIQGVDIADSPAGEGSIQQGIPLSNELVAPGVLLATGDTLDPALIDFTTDPAAFGLLTIQISEVAPVPLPASAPLLLGALGFLGWRHRRKAHR</sequence>
<keyword evidence="5" id="KW-1185">Reference proteome</keyword>
<evidence type="ECO:0000259" key="3">
    <source>
        <dbReference type="Pfam" id="PF06468"/>
    </source>
</evidence>
<evidence type="ECO:0000313" key="4">
    <source>
        <dbReference type="EMBL" id="MCV3271766.1"/>
    </source>
</evidence>
<dbReference type="EMBL" id="JALIEB010000005">
    <property type="protein sequence ID" value="MCV3271766.1"/>
    <property type="molecule type" value="Genomic_DNA"/>
</dbReference>
<organism evidence="4 5">
    <name type="scientific">Roseobacter sinensis</name>
    <dbReference type="NCBI Taxonomy" id="2931391"/>
    <lineage>
        <taxon>Bacteria</taxon>
        <taxon>Pseudomonadati</taxon>
        <taxon>Pseudomonadota</taxon>
        <taxon>Alphaproteobacteria</taxon>
        <taxon>Rhodobacterales</taxon>
        <taxon>Roseobacteraceae</taxon>
        <taxon>Roseobacter</taxon>
    </lineage>
</organism>
<accession>A0ABT3BDW4</accession>